<evidence type="ECO:0000256" key="4">
    <source>
        <dbReference type="ARBA" id="ARBA00022692"/>
    </source>
</evidence>
<evidence type="ECO:0000256" key="1">
    <source>
        <dbReference type="ARBA" id="ARBA00004651"/>
    </source>
</evidence>
<dbReference type="HAMAP" id="MF_01464_B">
    <property type="entry name" value="SecF_B"/>
    <property type="match status" value="1"/>
</dbReference>
<organism evidence="11 12">
    <name type="scientific">Ruminococcus difficilis</name>
    <dbReference type="NCBI Taxonomy" id="2763069"/>
    <lineage>
        <taxon>Bacteria</taxon>
        <taxon>Bacillati</taxon>
        <taxon>Bacillota</taxon>
        <taxon>Clostridia</taxon>
        <taxon>Eubacteriales</taxon>
        <taxon>Oscillospiraceae</taxon>
        <taxon>Ruminococcus</taxon>
    </lineage>
</organism>
<dbReference type="InterPro" id="IPR005665">
    <property type="entry name" value="SecF_bac"/>
</dbReference>
<keyword evidence="4 9" id="KW-0812">Transmembrane</keyword>
<proteinExistence type="inferred from homology"/>
<accession>A0A934WRC9</accession>
<comment type="similarity">
    <text evidence="9">Belongs to the SecD/SecF family. SecF subfamily.</text>
</comment>
<reference evidence="11" key="1">
    <citation type="submission" date="2021-01" db="EMBL/GenBank/DDBJ databases">
        <title>Genome public.</title>
        <authorList>
            <person name="Liu C."/>
            <person name="Sun Q."/>
        </authorList>
    </citation>
    <scope>NUCLEOTIDE SEQUENCE</scope>
    <source>
        <strain evidence="11">M6</strain>
    </source>
</reference>
<evidence type="ECO:0000256" key="7">
    <source>
        <dbReference type="ARBA" id="ARBA00023010"/>
    </source>
</evidence>
<keyword evidence="12" id="KW-1185">Reference proteome</keyword>
<sequence>MKKDMNFIGKSKIFFGISLAIIAIGLICNLIFGVTLDIQFKGGTIVNYSYTGEIDQEALKDAIQSATPEHQVSFTITKDIMNNQADADAYAVSIQFSGNESIESDVIQGITTALEEKFPDNNFQYKENSSVEASMGLKFLLKCLTAVAIASVLMVIYVTIRFKRIGGLSAGVMALVALFHDVAMIYFMYVIFRMPIDSNFIAVVLMIIGYSLNDTIVIYDRVREERRLAGPKADIADVFNHSASSVMGRTIATSITTLVAIGTVYVVALIFNLSSVQSFALPMMIGIVSGCYSSLCIAGPLWVLWNKRGGKGEKAEAPKAEKAKA</sequence>
<evidence type="ECO:0000256" key="2">
    <source>
        <dbReference type="ARBA" id="ARBA00022448"/>
    </source>
</evidence>
<dbReference type="GO" id="GO:0043952">
    <property type="term" value="P:protein transport by the Sec complex"/>
    <property type="evidence" value="ECO:0007669"/>
    <property type="project" value="UniProtKB-UniRule"/>
</dbReference>
<evidence type="ECO:0000256" key="9">
    <source>
        <dbReference type="HAMAP-Rule" id="MF_01464"/>
    </source>
</evidence>
<dbReference type="Proteomes" id="UP000633365">
    <property type="component" value="Unassembled WGS sequence"/>
</dbReference>
<name>A0A934WRC9_9FIRM</name>
<dbReference type="RefSeq" id="WP_186832881.1">
    <property type="nucleotide sequence ID" value="NZ_JAEQMG010000048.1"/>
</dbReference>
<feature type="transmembrane region" description="Helical" evidence="9">
    <location>
        <begin position="251"/>
        <end position="273"/>
    </location>
</feature>
<keyword evidence="2 9" id="KW-0813">Transport</keyword>
<comment type="function">
    <text evidence="9">Part of the Sec protein translocase complex. Interacts with the SecYEG preprotein conducting channel. SecDF uses the proton motive force (PMF) to complete protein translocation after the ATP-dependent function of SecA.</text>
</comment>
<keyword evidence="7 9" id="KW-0811">Translocation</keyword>
<keyword evidence="8 9" id="KW-0472">Membrane</keyword>
<keyword evidence="5 9" id="KW-0653">Protein transport</keyword>
<gene>
    <name evidence="9 11" type="primary">secF</name>
    <name evidence="11" type="ORF">JKK62_05530</name>
</gene>
<dbReference type="Gene3D" id="1.20.1640.10">
    <property type="entry name" value="Multidrug efflux transporter AcrB transmembrane domain"/>
    <property type="match status" value="1"/>
</dbReference>
<protein>
    <recommendedName>
        <fullName evidence="9">Protein-export membrane protein SecF</fullName>
    </recommendedName>
</protein>
<comment type="subunit">
    <text evidence="9">Forms a complex with SecD. Part of the essential Sec protein translocation apparatus which comprises SecA, SecYEG and auxiliary proteins SecDF. Other proteins may also be involved.</text>
</comment>
<evidence type="ECO:0000313" key="12">
    <source>
        <dbReference type="Proteomes" id="UP000633365"/>
    </source>
</evidence>
<feature type="transmembrane region" description="Helical" evidence="9">
    <location>
        <begin position="139"/>
        <end position="160"/>
    </location>
</feature>
<evidence type="ECO:0000256" key="6">
    <source>
        <dbReference type="ARBA" id="ARBA00022989"/>
    </source>
</evidence>
<comment type="caution">
    <text evidence="11">The sequence shown here is derived from an EMBL/GenBank/DDBJ whole genome shotgun (WGS) entry which is preliminary data.</text>
</comment>
<dbReference type="PANTHER" id="PTHR30081">
    <property type="entry name" value="PROTEIN-EXPORT MEMBRANE PROTEIN SEC"/>
    <property type="match status" value="1"/>
</dbReference>
<dbReference type="AlphaFoldDB" id="A0A934WRC9"/>
<dbReference type="GO" id="GO:0015450">
    <property type="term" value="F:protein-transporting ATPase activity"/>
    <property type="evidence" value="ECO:0007669"/>
    <property type="project" value="InterPro"/>
</dbReference>
<feature type="transmembrane region" description="Helical" evidence="9">
    <location>
        <begin position="12"/>
        <end position="32"/>
    </location>
</feature>
<dbReference type="SUPFAM" id="SSF82866">
    <property type="entry name" value="Multidrug efflux transporter AcrB transmembrane domain"/>
    <property type="match status" value="1"/>
</dbReference>
<evidence type="ECO:0000256" key="8">
    <source>
        <dbReference type="ARBA" id="ARBA00023136"/>
    </source>
</evidence>
<keyword evidence="6 9" id="KW-1133">Transmembrane helix</keyword>
<dbReference type="GO" id="GO:0006605">
    <property type="term" value="P:protein targeting"/>
    <property type="evidence" value="ECO:0007669"/>
    <property type="project" value="UniProtKB-UniRule"/>
</dbReference>
<feature type="transmembrane region" description="Helical" evidence="9">
    <location>
        <begin position="279"/>
        <end position="305"/>
    </location>
</feature>
<dbReference type="InterPro" id="IPR022645">
    <property type="entry name" value="SecD/SecF_bac"/>
</dbReference>
<dbReference type="GO" id="GO:0065002">
    <property type="term" value="P:intracellular protein transmembrane transport"/>
    <property type="evidence" value="ECO:0007669"/>
    <property type="project" value="UniProtKB-UniRule"/>
</dbReference>
<comment type="subcellular location">
    <subcellularLocation>
        <location evidence="1 9">Cell membrane</location>
        <topology evidence="1 9">Multi-pass membrane protein</topology>
    </subcellularLocation>
</comment>
<feature type="domain" description="Protein export membrane protein SecD/SecF C-terminal" evidence="10">
    <location>
        <begin position="120"/>
        <end position="307"/>
    </location>
</feature>
<dbReference type="InterPro" id="IPR022813">
    <property type="entry name" value="SecD/SecF_arch_bac"/>
</dbReference>
<dbReference type="Pfam" id="PF02355">
    <property type="entry name" value="SecD_SecF_C"/>
    <property type="match status" value="1"/>
</dbReference>
<dbReference type="PRINTS" id="PR01755">
    <property type="entry name" value="SECFTRNLCASE"/>
</dbReference>
<evidence type="ECO:0000313" key="11">
    <source>
        <dbReference type="EMBL" id="MBK6088117.1"/>
    </source>
</evidence>
<evidence type="ECO:0000259" key="10">
    <source>
        <dbReference type="Pfam" id="PF02355"/>
    </source>
</evidence>
<dbReference type="NCBIfam" id="TIGR00966">
    <property type="entry name" value="transloc_SecF"/>
    <property type="match status" value="1"/>
</dbReference>
<keyword evidence="3 9" id="KW-1003">Cell membrane</keyword>
<dbReference type="InterPro" id="IPR048634">
    <property type="entry name" value="SecD_SecF_C"/>
</dbReference>
<evidence type="ECO:0000256" key="5">
    <source>
        <dbReference type="ARBA" id="ARBA00022927"/>
    </source>
</evidence>
<dbReference type="PANTHER" id="PTHR30081:SF8">
    <property type="entry name" value="PROTEIN TRANSLOCASE SUBUNIT SECF"/>
    <property type="match status" value="1"/>
</dbReference>
<feature type="transmembrane region" description="Helical" evidence="9">
    <location>
        <begin position="172"/>
        <end position="192"/>
    </location>
</feature>
<evidence type="ECO:0000256" key="3">
    <source>
        <dbReference type="ARBA" id="ARBA00022475"/>
    </source>
</evidence>
<feature type="transmembrane region" description="Helical" evidence="9">
    <location>
        <begin position="198"/>
        <end position="219"/>
    </location>
</feature>
<dbReference type="GO" id="GO:0005886">
    <property type="term" value="C:plasma membrane"/>
    <property type="evidence" value="ECO:0007669"/>
    <property type="project" value="UniProtKB-SubCell"/>
</dbReference>
<dbReference type="EMBL" id="JAEQMG010000048">
    <property type="protein sequence ID" value="MBK6088117.1"/>
    <property type="molecule type" value="Genomic_DNA"/>
</dbReference>